<dbReference type="PROSITE" id="PS50893">
    <property type="entry name" value="ABC_TRANSPORTER_2"/>
    <property type="match status" value="1"/>
</dbReference>
<dbReference type="InterPro" id="IPR003439">
    <property type="entry name" value="ABC_transporter-like_ATP-bd"/>
</dbReference>
<feature type="transmembrane region" description="Helical" evidence="7">
    <location>
        <begin position="29"/>
        <end position="49"/>
    </location>
</feature>
<dbReference type="SUPFAM" id="SSF52540">
    <property type="entry name" value="P-loop containing nucleoside triphosphate hydrolases"/>
    <property type="match status" value="1"/>
</dbReference>
<evidence type="ECO:0000313" key="11">
    <source>
        <dbReference type="Proteomes" id="UP001596514"/>
    </source>
</evidence>
<feature type="transmembrane region" description="Helical" evidence="7">
    <location>
        <begin position="69"/>
        <end position="90"/>
    </location>
</feature>
<sequence>MTHELLPIASWRDTFRIALRLVSRHRRPLAAATVSFVLVGLCALVPPWMLGRIVDAVVAGEASITPYAAAIAVAAVLGALFTTASIAFLARAGEPALAELREEVLDTALHLDAQRLEVAGAGDLISRVGDDARAVADSLGEIVPLLVNSVVLVGFTSVGLFALDWRLGLAGLVAAPFYVLGLRWYLPRSGPLYREERIARGELTEALVGGLHGAATLRAFGHEGRQLKIIDDRSARAKDLSLTVFRLLTRFFGRSNRAELIGLGSVLTTGFLLVRADAASVGAVTAAALYFHRLFNPIGALLLIFDSLQSTGAALARLVGVTRLPRPAQRESAPAEPGPLALDSVSHSYTPGRPVLAPTSLTIAPGERIAVVGATGAGKTTLGAIARGVLTPTGGSVSLAGRPYESMHPRAIRTRVALVSQDVHVFAGTLRDALTLAAPDLDDRRLLEALRAVGADGWAAALPGGLDTRIGDGGQPLAPNQAQQIALARVLLADPWFVVLDEATAEAGSAGARDLEKAALAATDGRGSLVIAHRLTQAETADRILVLHEGTVVEQGTHTELLAHGGPYTELWQAWSGEADR</sequence>
<evidence type="ECO:0000259" key="9">
    <source>
        <dbReference type="PROSITE" id="PS50929"/>
    </source>
</evidence>
<dbReference type="InterPro" id="IPR011527">
    <property type="entry name" value="ABC1_TM_dom"/>
</dbReference>
<dbReference type="SMART" id="SM00382">
    <property type="entry name" value="AAA"/>
    <property type="match status" value="1"/>
</dbReference>
<evidence type="ECO:0000256" key="5">
    <source>
        <dbReference type="ARBA" id="ARBA00022989"/>
    </source>
</evidence>
<keyword evidence="4 10" id="KW-0067">ATP-binding</keyword>
<evidence type="ECO:0000256" key="2">
    <source>
        <dbReference type="ARBA" id="ARBA00022692"/>
    </source>
</evidence>
<name>A0ABW2STQ0_9ACTN</name>
<keyword evidence="3" id="KW-0547">Nucleotide-binding</keyword>
<organism evidence="10 11">
    <name type="scientific">Streptosporangium amethystogenes subsp. fukuiense</name>
    <dbReference type="NCBI Taxonomy" id="698418"/>
    <lineage>
        <taxon>Bacteria</taxon>
        <taxon>Bacillati</taxon>
        <taxon>Actinomycetota</taxon>
        <taxon>Actinomycetes</taxon>
        <taxon>Streptosporangiales</taxon>
        <taxon>Streptosporangiaceae</taxon>
        <taxon>Streptosporangium</taxon>
    </lineage>
</organism>
<dbReference type="Proteomes" id="UP001596514">
    <property type="component" value="Unassembled WGS sequence"/>
</dbReference>
<dbReference type="Pfam" id="PF00664">
    <property type="entry name" value="ABC_membrane"/>
    <property type="match status" value="1"/>
</dbReference>
<evidence type="ECO:0000259" key="8">
    <source>
        <dbReference type="PROSITE" id="PS50893"/>
    </source>
</evidence>
<evidence type="ECO:0000256" key="4">
    <source>
        <dbReference type="ARBA" id="ARBA00022840"/>
    </source>
</evidence>
<dbReference type="SUPFAM" id="SSF90123">
    <property type="entry name" value="ABC transporter transmembrane region"/>
    <property type="match status" value="1"/>
</dbReference>
<dbReference type="PROSITE" id="PS50929">
    <property type="entry name" value="ABC_TM1F"/>
    <property type="match status" value="1"/>
</dbReference>
<comment type="subcellular location">
    <subcellularLocation>
        <location evidence="1">Cell membrane</location>
        <topology evidence="1">Multi-pass membrane protein</topology>
    </subcellularLocation>
</comment>
<dbReference type="InterPro" id="IPR003593">
    <property type="entry name" value="AAA+_ATPase"/>
</dbReference>
<dbReference type="Gene3D" id="1.20.1560.10">
    <property type="entry name" value="ABC transporter type 1, transmembrane domain"/>
    <property type="match status" value="1"/>
</dbReference>
<dbReference type="InterPro" id="IPR036640">
    <property type="entry name" value="ABC1_TM_sf"/>
</dbReference>
<evidence type="ECO:0000256" key="7">
    <source>
        <dbReference type="SAM" id="Phobius"/>
    </source>
</evidence>
<dbReference type="Gene3D" id="3.40.50.300">
    <property type="entry name" value="P-loop containing nucleotide triphosphate hydrolases"/>
    <property type="match status" value="1"/>
</dbReference>
<proteinExistence type="predicted"/>
<keyword evidence="11" id="KW-1185">Reference proteome</keyword>
<dbReference type="InterPro" id="IPR027417">
    <property type="entry name" value="P-loop_NTPase"/>
</dbReference>
<dbReference type="CDD" id="cd07346">
    <property type="entry name" value="ABC_6TM_exporters"/>
    <property type="match status" value="1"/>
</dbReference>
<comment type="caution">
    <text evidence="10">The sequence shown here is derived from an EMBL/GenBank/DDBJ whole genome shotgun (WGS) entry which is preliminary data.</text>
</comment>
<dbReference type="EMBL" id="JBHTEE010000001">
    <property type="protein sequence ID" value="MFC7599432.1"/>
    <property type="molecule type" value="Genomic_DNA"/>
</dbReference>
<reference evidence="11" key="1">
    <citation type="journal article" date="2019" name="Int. J. Syst. Evol. Microbiol.">
        <title>The Global Catalogue of Microorganisms (GCM) 10K type strain sequencing project: providing services to taxonomists for standard genome sequencing and annotation.</title>
        <authorList>
            <consortium name="The Broad Institute Genomics Platform"/>
            <consortium name="The Broad Institute Genome Sequencing Center for Infectious Disease"/>
            <person name="Wu L."/>
            <person name="Ma J."/>
        </authorList>
    </citation>
    <scope>NUCLEOTIDE SEQUENCE [LARGE SCALE GENOMIC DNA]</scope>
    <source>
        <strain evidence="11">JCM 10083</strain>
    </source>
</reference>
<gene>
    <name evidence="10" type="ORF">ACFQVD_04850</name>
</gene>
<accession>A0ABW2STQ0</accession>
<keyword evidence="6 7" id="KW-0472">Membrane</keyword>
<feature type="domain" description="ABC transporter" evidence="8">
    <location>
        <begin position="340"/>
        <end position="574"/>
    </location>
</feature>
<dbReference type="RefSeq" id="WP_343966635.1">
    <property type="nucleotide sequence ID" value="NZ_BAAAGK010000043.1"/>
</dbReference>
<evidence type="ECO:0000313" key="10">
    <source>
        <dbReference type="EMBL" id="MFC7599432.1"/>
    </source>
</evidence>
<dbReference type="PANTHER" id="PTHR43394">
    <property type="entry name" value="ATP-DEPENDENT PERMEASE MDL1, MITOCHONDRIAL"/>
    <property type="match status" value="1"/>
</dbReference>
<dbReference type="InterPro" id="IPR039421">
    <property type="entry name" value="Type_1_exporter"/>
</dbReference>
<feature type="domain" description="ABC transmembrane type-1" evidence="9">
    <location>
        <begin position="30"/>
        <end position="310"/>
    </location>
</feature>
<keyword evidence="2 7" id="KW-0812">Transmembrane</keyword>
<protein>
    <submittedName>
        <fullName evidence="10">ABC transporter ATP-binding protein</fullName>
    </submittedName>
</protein>
<evidence type="ECO:0000256" key="6">
    <source>
        <dbReference type="ARBA" id="ARBA00023136"/>
    </source>
</evidence>
<dbReference type="PANTHER" id="PTHR43394:SF1">
    <property type="entry name" value="ATP-BINDING CASSETTE SUB-FAMILY B MEMBER 10, MITOCHONDRIAL"/>
    <property type="match status" value="1"/>
</dbReference>
<keyword evidence="5 7" id="KW-1133">Transmembrane helix</keyword>
<dbReference type="GO" id="GO:0005524">
    <property type="term" value="F:ATP binding"/>
    <property type="evidence" value="ECO:0007669"/>
    <property type="project" value="UniProtKB-KW"/>
</dbReference>
<feature type="transmembrane region" description="Helical" evidence="7">
    <location>
        <begin position="142"/>
        <end position="163"/>
    </location>
</feature>
<evidence type="ECO:0000256" key="3">
    <source>
        <dbReference type="ARBA" id="ARBA00022741"/>
    </source>
</evidence>
<dbReference type="Pfam" id="PF00005">
    <property type="entry name" value="ABC_tran"/>
    <property type="match status" value="1"/>
</dbReference>
<evidence type="ECO:0000256" key="1">
    <source>
        <dbReference type="ARBA" id="ARBA00004651"/>
    </source>
</evidence>